<dbReference type="Pfam" id="PF00169">
    <property type="entry name" value="PH"/>
    <property type="match status" value="1"/>
</dbReference>
<dbReference type="InParanoid" id="K3X9U1"/>
<dbReference type="HOGENOM" id="CLU_134743_1_0_1"/>
<protein>
    <recommendedName>
        <fullName evidence="1">PH domain-containing protein</fullName>
    </recommendedName>
</protein>
<dbReference type="eggNOG" id="ENOG502SXXV">
    <property type="taxonomic scope" value="Eukaryota"/>
</dbReference>
<evidence type="ECO:0000313" key="2">
    <source>
        <dbReference type="EnsemblProtists" id="PYU1_T013990"/>
    </source>
</evidence>
<reference evidence="3" key="2">
    <citation type="submission" date="2010-04" db="EMBL/GenBank/DDBJ databases">
        <authorList>
            <person name="Buell R."/>
            <person name="Hamilton J."/>
            <person name="Hostetler J."/>
        </authorList>
    </citation>
    <scope>NUCLEOTIDE SEQUENCE [LARGE SCALE GENOMIC DNA]</scope>
    <source>
        <strain evidence="3">DAOM:BR144</strain>
    </source>
</reference>
<reference evidence="2" key="3">
    <citation type="submission" date="2015-02" db="UniProtKB">
        <authorList>
            <consortium name="EnsemblProtists"/>
        </authorList>
    </citation>
    <scope>IDENTIFICATION</scope>
    <source>
        <strain evidence="2">DAOM BR144</strain>
    </source>
</reference>
<dbReference type="InterPro" id="IPR051707">
    <property type="entry name" value="PI-Interact_SigTrans_Reg"/>
</dbReference>
<name>K3X9U1_GLOUD</name>
<dbReference type="EMBL" id="GL376578">
    <property type="status" value="NOT_ANNOTATED_CDS"/>
    <property type="molecule type" value="Genomic_DNA"/>
</dbReference>
<dbReference type="PANTHER" id="PTHR14336">
    <property type="entry name" value="TANDEM PH DOMAIN CONTAINING PROTEIN"/>
    <property type="match status" value="1"/>
</dbReference>
<evidence type="ECO:0000313" key="3">
    <source>
        <dbReference type="Proteomes" id="UP000019132"/>
    </source>
</evidence>
<accession>K3X9U1</accession>
<dbReference type="Gene3D" id="2.30.29.30">
    <property type="entry name" value="Pleckstrin-homology domain (PH domain)/Phosphotyrosine-binding domain (PTB)"/>
    <property type="match status" value="1"/>
</dbReference>
<dbReference type="Proteomes" id="UP000019132">
    <property type="component" value="Unassembled WGS sequence"/>
</dbReference>
<dbReference type="SUPFAM" id="SSF50729">
    <property type="entry name" value="PH domain-like"/>
    <property type="match status" value="1"/>
</dbReference>
<dbReference type="InterPro" id="IPR001849">
    <property type="entry name" value="PH_domain"/>
</dbReference>
<keyword evidence="3" id="KW-1185">Reference proteome</keyword>
<dbReference type="EnsemblProtists" id="PYU1_T013990">
    <property type="protein sequence ID" value="PYU1_T013990"/>
    <property type="gene ID" value="PYU1_G013961"/>
</dbReference>
<dbReference type="PROSITE" id="PS50003">
    <property type="entry name" value="PH_DOMAIN"/>
    <property type="match status" value="1"/>
</dbReference>
<dbReference type="PANTHER" id="PTHR14336:SF16">
    <property type="entry name" value="PH DOMAIN-CONTAINING PROTEIN"/>
    <property type="match status" value="1"/>
</dbReference>
<dbReference type="VEuPathDB" id="FungiDB:PYU1_G013961"/>
<dbReference type="AlphaFoldDB" id="K3X9U1"/>
<reference evidence="3" key="1">
    <citation type="journal article" date="2010" name="Genome Biol.">
        <title>Genome sequence of the necrotrophic plant pathogen Pythium ultimum reveals original pathogenicity mechanisms and effector repertoire.</title>
        <authorList>
            <person name="Levesque C.A."/>
            <person name="Brouwer H."/>
            <person name="Cano L."/>
            <person name="Hamilton J.P."/>
            <person name="Holt C."/>
            <person name="Huitema E."/>
            <person name="Raffaele S."/>
            <person name="Robideau G.P."/>
            <person name="Thines M."/>
            <person name="Win J."/>
            <person name="Zerillo M.M."/>
            <person name="Beakes G.W."/>
            <person name="Boore J.L."/>
            <person name="Busam D."/>
            <person name="Dumas B."/>
            <person name="Ferriera S."/>
            <person name="Fuerstenberg S.I."/>
            <person name="Gachon C.M."/>
            <person name="Gaulin E."/>
            <person name="Govers F."/>
            <person name="Grenville-Briggs L."/>
            <person name="Horner N."/>
            <person name="Hostetler J."/>
            <person name="Jiang R.H."/>
            <person name="Johnson J."/>
            <person name="Krajaejun T."/>
            <person name="Lin H."/>
            <person name="Meijer H.J."/>
            <person name="Moore B."/>
            <person name="Morris P."/>
            <person name="Phuntmart V."/>
            <person name="Puiu D."/>
            <person name="Shetty J."/>
            <person name="Stajich J.E."/>
            <person name="Tripathy S."/>
            <person name="Wawra S."/>
            <person name="van West P."/>
            <person name="Whitty B.R."/>
            <person name="Coutinho P.M."/>
            <person name="Henrissat B."/>
            <person name="Martin F."/>
            <person name="Thomas P.D."/>
            <person name="Tyler B.M."/>
            <person name="De Vries R.P."/>
            <person name="Kamoun S."/>
            <person name="Yandell M."/>
            <person name="Tisserat N."/>
            <person name="Buell C.R."/>
        </authorList>
    </citation>
    <scope>NUCLEOTIDE SEQUENCE</scope>
    <source>
        <strain evidence="3">DAOM:BR144</strain>
    </source>
</reference>
<proteinExistence type="predicted"/>
<evidence type="ECO:0000259" key="1">
    <source>
        <dbReference type="PROSITE" id="PS50003"/>
    </source>
</evidence>
<dbReference type="SMART" id="SM00233">
    <property type="entry name" value="PH"/>
    <property type="match status" value="1"/>
</dbReference>
<feature type="domain" description="PH" evidence="1">
    <location>
        <begin position="1"/>
        <end position="93"/>
    </location>
</feature>
<organism evidence="2 3">
    <name type="scientific">Globisporangium ultimum (strain ATCC 200006 / CBS 805.95 / DAOM BR144)</name>
    <name type="common">Pythium ultimum</name>
    <dbReference type="NCBI Taxonomy" id="431595"/>
    <lineage>
        <taxon>Eukaryota</taxon>
        <taxon>Sar</taxon>
        <taxon>Stramenopiles</taxon>
        <taxon>Oomycota</taxon>
        <taxon>Peronosporomycetes</taxon>
        <taxon>Pythiales</taxon>
        <taxon>Pythiaceae</taxon>
        <taxon>Globisporangium</taxon>
    </lineage>
</organism>
<dbReference type="InterPro" id="IPR011993">
    <property type="entry name" value="PH-like_dom_sf"/>
</dbReference>
<sequence length="120" mass="14387">MYQLEGYLVKRGLRVKSWKRRFFTFHDGVLTYKKDHREATKIIKRDEVTNVLYWSGVKHGFCVHLSSGRELYLSASTEDEATVWYNVFADFVRRQQMSKEFMRLMLKRHLDPIVESNCEC</sequence>